<dbReference type="Gene3D" id="3.40.50.1110">
    <property type="entry name" value="SGNH hydrolase"/>
    <property type="match status" value="1"/>
</dbReference>
<dbReference type="CDD" id="cd01846">
    <property type="entry name" value="fatty_acyltransferase_like"/>
    <property type="match status" value="1"/>
</dbReference>
<accession>A0A074SCR2</accession>
<dbReference type="EMBL" id="AZST01000006">
    <property type="protein sequence ID" value="KEP55430.1"/>
    <property type="molecule type" value="Genomic_DNA"/>
</dbReference>
<evidence type="ECO:0000313" key="3">
    <source>
        <dbReference type="Proteomes" id="UP000027456"/>
    </source>
</evidence>
<keyword evidence="1" id="KW-0732">Signal</keyword>
<dbReference type="InterPro" id="IPR036514">
    <property type="entry name" value="SGNH_hydro_sf"/>
</dbReference>
<dbReference type="Proteomes" id="UP000027456">
    <property type="component" value="Unassembled WGS sequence"/>
</dbReference>
<comment type="caution">
    <text evidence="2">The sequence shown here is derived from an EMBL/GenBank/DDBJ whole genome shotgun (WGS) entry which is preliminary data.</text>
</comment>
<reference evidence="2 3" key="1">
    <citation type="submission" date="2013-12" db="EMBL/GenBank/DDBJ databases">
        <authorList>
            <person name="Cubeta M."/>
            <person name="Pakala S."/>
            <person name="Fedorova N."/>
            <person name="Thomas E."/>
            <person name="Dean R."/>
            <person name="Jabaji S."/>
            <person name="Neate S."/>
            <person name="Toda T."/>
            <person name="Tavantzis S."/>
            <person name="Vilgalys R."/>
            <person name="Bharathan N."/>
            <person name="Pakala S."/>
            <person name="Losada L.S."/>
            <person name="Zafar N."/>
            <person name="Nierman W."/>
        </authorList>
    </citation>
    <scope>NUCLEOTIDE SEQUENCE [LARGE SCALE GENOMIC DNA]</scope>
    <source>
        <strain evidence="2 3">123E</strain>
    </source>
</reference>
<protein>
    <submittedName>
        <fullName evidence="2">Gdsl-like lipase/acylhydrolase family protein</fullName>
    </submittedName>
</protein>
<evidence type="ECO:0000313" key="2">
    <source>
        <dbReference type="EMBL" id="KEP55430.1"/>
    </source>
</evidence>
<feature type="chain" id="PRO_5001698717" evidence="1">
    <location>
        <begin position="19"/>
        <end position="268"/>
    </location>
</feature>
<dbReference type="OrthoDB" id="1600564at2759"/>
<name>A0A074SCR2_9AGAM</name>
<keyword evidence="2" id="KW-0378">Hydrolase</keyword>
<dbReference type="Pfam" id="PF00657">
    <property type="entry name" value="Lipase_GDSL"/>
    <property type="match status" value="1"/>
</dbReference>
<feature type="signal peptide" evidence="1">
    <location>
        <begin position="1"/>
        <end position="18"/>
    </location>
</feature>
<dbReference type="HOGENOM" id="CLU_015101_4_1_1"/>
<keyword evidence="3" id="KW-1185">Reference proteome</keyword>
<evidence type="ECO:0000256" key="1">
    <source>
        <dbReference type="SAM" id="SignalP"/>
    </source>
</evidence>
<dbReference type="InterPro" id="IPR001087">
    <property type="entry name" value="GDSL"/>
</dbReference>
<proteinExistence type="predicted"/>
<dbReference type="GO" id="GO:0016788">
    <property type="term" value="F:hydrolase activity, acting on ester bonds"/>
    <property type="evidence" value="ECO:0007669"/>
    <property type="project" value="InterPro"/>
</dbReference>
<dbReference type="AlphaFoldDB" id="A0A074SCR2"/>
<gene>
    <name evidence="2" type="ORF">V565_005110</name>
</gene>
<sequence>MKATKLAFAAAFLGLGQCANWANFKSVKYLFIFGDSYSTVGFRNTSPIPNPTNPIGIKYPGTTITKGENWAGVLTTKANQSLTLTWDYAVSGQQVTGVVKQIGEQFIPTAGTRPEWCPWDATNSLFITWIGINDINRGVVSERLPMLFGLQNDLYVNGARNFLFLNIPPFDRSPGANYSEQVKGEIAKWNTGLPIQIANFTKTHQNSTVFLYDTQALWNEFYANPAAFNITNPDTVGGGLWYDGYHPSTEIQRVIGQRVAKFLISKPH</sequence>
<dbReference type="SUPFAM" id="SSF52266">
    <property type="entry name" value="SGNH hydrolase"/>
    <property type="match status" value="1"/>
</dbReference>
<organism evidence="2 3">
    <name type="scientific">Rhizoctonia solani 123E</name>
    <dbReference type="NCBI Taxonomy" id="1423351"/>
    <lineage>
        <taxon>Eukaryota</taxon>
        <taxon>Fungi</taxon>
        <taxon>Dikarya</taxon>
        <taxon>Basidiomycota</taxon>
        <taxon>Agaricomycotina</taxon>
        <taxon>Agaricomycetes</taxon>
        <taxon>Cantharellales</taxon>
        <taxon>Ceratobasidiaceae</taxon>
        <taxon>Rhizoctonia</taxon>
    </lineage>
</organism>